<accession>A0AAW1Q5P2</accession>
<keyword evidence="3" id="KW-1185">Reference proteome</keyword>
<dbReference type="InterPro" id="IPR002921">
    <property type="entry name" value="Fungal_lipase-type"/>
</dbReference>
<dbReference type="InterPro" id="IPR029058">
    <property type="entry name" value="AB_hydrolase_fold"/>
</dbReference>
<feature type="domain" description="Fungal lipase-type" evidence="1">
    <location>
        <begin position="69"/>
        <end position="213"/>
    </location>
</feature>
<evidence type="ECO:0000313" key="2">
    <source>
        <dbReference type="EMBL" id="KAK9816587.1"/>
    </source>
</evidence>
<name>A0AAW1Q5P2_9CHLO</name>
<dbReference type="Gene3D" id="3.40.50.1820">
    <property type="entry name" value="alpha/beta hydrolase"/>
    <property type="match status" value="1"/>
</dbReference>
<dbReference type="PANTHER" id="PTHR47523:SF1">
    <property type="entry name" value="F21O3.11 PROTEIN"/>
    <property type="match status" value="1"/>
</dbReference>
<evidence type="ECO:0000313" key="3">
    <source>
        <dbReference type="Proteomes" id="UP001489004"/>
    </source>
</evidence>
<dbReference type="SUPFAM" id="SSF53474">
    <property type="entry name" value="alpha/beta-Hydrolases"/>
    <property type="match status" value="1"/>
</dbReference>
<protein>
    <recommendedName>
        <fullName evidence="1">Fungal lipase-type domain-containing protein</fullName>
    </recommendedName>
</protein>
<gene>
    <name evidence="2" type="ORF">WJX72_002290</name>
</gene>
<dbReference type="CDD" id="cd00519">
    <property type="entry name" value="Lipase_3"/>
    <property type="match status" value="1"/>
</dbReference>
<dbReference type="GO" id="GO:0006629">
    <property type="term" value="P:lipid metabolic process"/>
    <property type="evidence" value="ECO:0007669"/>
    <property type="project" value="InterPro"/>
</dbReference>
<proteinExistence type="predicted"/>
<sequence length="339" mass="36205">MLSYVDQFSAGFQRQVYKAAAGGVEAVASALFSIAEEFPPCVVQLQQVQCSLPDTVHRYALATDGRTLFVAFQGSKELRDVATNINILQDAMWQGEAAAGPADWQGVAPLGVAAVHRGFLARAKTLPVHAIYLHAVARSQDVVFCGHSLGGAVAAICTLRLLRLTGGQARVRCISFGAPAIGNAALARAVAAVGWQTNFASYVLPEDLVPRLLTVWTHSSGITLPPPSTSLPAPARRPRRACQSAVSGFLLPKLRKLPAYQHFGFQHYLGSPGGKRTALGMTDPFALHRMNAYRARARQLIPTSDMLALAPTARVTNRVTDSLAPTMTLVCPSRVSLPS</sequence>
<comment type="caution">
    <text evidence="2">The sequence shown here is derived from an EMBL/GenBank/DDBJ whole genome shotgun (WGS) entry which is preliminary data.</text>
</comment>
<reference evidence="2 3" key="1">
    <citation type="journal article" date="2024" name="Nat. Commun.">
        <title>Phylogenomics reveals the evolutionary origins of lichenization in chlorophyte algae.</title>
        <authorList>
            <person name="Puginier C."/>
            <person name="Libourel C."/>
            <person name="Otte J."/>
            <person name="Skaloud P."/>
            <person name="Haon M."/>
            <person name="Grisel S."/>
            <person name="Petersen M."/>
            <person name="Berrin J.G."/>
            <person name="Delaux P.M."/>
            <person name="Dal Grande F."/>
            <person name="Keller J."/>
        </authorList>
    </citation>
    <scope>NUCLEOTIDE SEQUENCE [LARGE SCALE GENOMIC DNA]</scope>
    <source>
        <strain evidence="2 3">SAG 2043</strain>
    </source>
</reference>
<dbReference type="Pfam" id="PF01764">
    <property type="entry name" value="Lipase_3"/>
    <property type="match status" value="1"/>
</dbReference>
<evidence type="ECO:0000259" key="1">
    <source>
        <dbReference type="Pfam" id="PF01764"/>
    </source>
</evidence>
<dbReference type="Proteomes" id="UP001489004">
    <property type="component" value="Unassembled WGS sequence"/>
</dbReference>
<dbReference type="EMBL" id="JALJOR010000005">
    <property type="protein sequence ID" value="KAK9816587.1"/>
    <property type="molecule type" value="Genomic_DNA"/>
</dbReference>
<dbReference type="PANTHER" id="PTHR47523">
    <property type="entry name" value="F21O3.11 PROTEIN"/>
    <property type="match status" value="1"/>
</dbReference>
<organism evidence="2 3">
    <name type="scientific">[Myrmecia] bisecta</name>
    <dbReference type="NCBI Taxonomy" id="41462"/>
    <lineage>
        <taxon>Eukaryota</taxon>
        <taxon>Viridiplantae</taxon>
        <taxon>Chlorophyta</taxon>
        <taxon>core chlorophytes</taxon>
        <taxon>Trebouxiophyceae</taxon>
        <taxon>Trebouxiales</taxon>
        <taxon>Trebouxiaceae</taxon>
        <taxon>Myrmecia</taxon>
    </lineage>
</organism>
<dbReference type="AlphaFoldDB" id="A0AAW1Q5P2"/>